<dbReference type="Proteomes" id="UP000009168">
    <property type="component" value="Unassembled WGS sequence"/>
</dbReference>
<dbReference type="Pfam" id="PF04818">
    <property type="entry name" value="CID"/>
    <property type="match status" value="1"/>
</dbReference>
<dbReference type="RefSeq" id="XP_001031116.1">
    <property type="nucleotide sequence ID" value="XM_001031116.3"/>
</dbReference>
<evidence type="ECO:0000313" key="3">
    <source>
        <dbReference type="EMBL" id="EAR83453.1"/>
    </source>
</evidence>
<dbReference type="EMBL" id="GG662734">
    <property type="protein sequence ID" value="EAR83453.1"/>
    <property type="molecule type" value="Genomic_DNA"/>
</dbReference>
<evidence type="ECO:0000313" key="4">
    <source>
        <dbReference type="Proteomes" id="UP000009168"/>
    </source>
</evidence>
<evidence type="ECO:0000256" key="1">
    <source>
        <dbReference type="SAM" id="Coils"/>
    </source>
</evidence>
<protein>
    <recommendedName>
        <fullName evidence="2">CID domain-containing protein</fullName>
    </recommendedName>
</protein>
<keyword evidence="1" id="KW-0175">Coiled coil</keyword>
<feature type="coiled-coil region" evidence="1">
    <location>
        <begin position="164"/>
        <end position="191"/>
    </location>
</feature>
<dbReference type="OMA" id="SIMVETI"/>
<keyword evidence="4" id="KW-1185">Reference proteome</keyword>
<reference evidence="4" key="1">
    <citation type="journal article" date="2006" name="PLoS Biol.">
        <title>Macronuclear genome sequence of the ciliate Tetrahymena thermophila, a model eukaryote.</title>
        <authorList>
            <person name="Eisen J.A."/>
            <person name="Coyne R.S."/>
            <person name="Wu M."/>
            <person name="Wu D."/>
            <person name="Thiagarajan M."/>
            <person name="Wortman J.R."/>
            <person name="Badger J.H."/>
            <person name="Ren Q."/>
            <person name="Amedeo P."/>
            <person name="Jones K.M."/>
            <person name="Tallon L.J."/>
            <person name="Delcher A.L."/>
            <person name="Salzberg S.L."/>
            <person name="Silva J.C."/>
            <person name="Haas B.J."/>
            <person name="Majoros W.H."/>
            <person name="Farzad M."/>
            <person name="Carlton J.M."/>
            <person name="Smith R.K. Jr."/>
            <person name="Garg J."/>
            <person name="Pearlman R.E."/>
            <person name="Karrer K.M."/>
            <person name="Sun L."/>
            <person name="Manning G."/>
            <person name="Elde N.C."/>
            <person name="Turkewitz A.P."/>
            <person name="Asai D.J."/>
            <person name="Wilkes D.E."/>
            <person name="Wang Y."/>
            <person name="Cai H."/>
            <person name="Collins K."/>
            <person name="Stewart B.A."/>
            <person name="Lee S.R."/>
            <person name="Wilamowska K."/>
            <person name="Weinberg Z."/>
            <person name="Ruzzo W.L."/>
            <person name="Wloga D."/>
            <person name="Gaertig J."/>
            <person name="Frankel J."/>
            <person name="Tsao C.-C."/>
            <person name="Gorovsky M.A."/>
            <person name="Keeling P.J."/>
            <person name="Waller R.F."/>
            <person name="Patron N.J."/>
            <person name="Cherry J.M."/>
            <person name="Stover N.A."/>
            <person name="Krieger C.J."/>
            <person name="del Toro C."/>
            <person name="Ryder H.F."/>
            <person name="Williamson S.C."/>
            <person name="Barbeau R.A."/>
            <person name="Hamilton E.P."/>
            <person name="Orias E."/>
        </authorList>
    </citation>
    <scope>NUCLEOTIDE SEQUENCE [LARGE SCALE GENOMIC DNA]</scope>
    <source>
        <strain evidence="4">SB210</strain>
    </source>
</reference>
<name>Q22DV2_TETTS</name>
<dbReference type="eggNOG" id="ENOG502R2X0">
    <property type="taxonomic scope" value="Eukaryota"/>
</dbReference>
<organism evidence="3 4">
    <name type="scientific">Tetrahymena thermophila (strain SB210)</name>
    <dbReference type="NCBI Taxonomy" id="312017"/>
    <lineage>
        <taxon>Eukaryota</taxon>
        <taxon>Sar</taxon>
        <taxon>Alveolata</taxon>
        <taxon>Ciliophora</taxon>
        <taxon>Intramacronucleata</taxon>
        <taxon>Oligohymenophorea</taxon>
        <taxon>Hymenostomatida</taxon>
        <taxon>Tetrahymenina</taxon>
        <taxon>Tetrahymenidae</taxon>
        <taxon>Tetrahymena</taxon>
    </lineage>
</organism>
<accession>Q22DV2</accession>
<dbReference type="InterPro" id="IPR008942">
    <property type="entry name" value="ENTH_VHS"/>
</dbReference>
<gene>
    <name evidence="3" type="ORF">TTHERM_00927080</name>
</gene>
<feature type="domain" description="CID" evidence="2">
    <location>
        <begin position="1"/>
        <end position="135"/>
    </location>
</feature>
<dbReference type="GeneID" id="7842862"/>
<dbReference type="InParanoid" id="Q22DV2"/>
<proteinExistence type="predicted"/>
<dbReference type="PROSITE" id="PS51391">
    <property type="entry name" value="CID"/>
    <property type="match status" value="1"/>
</dbReference>
<evidence type="ECO:0000259" key="2">
    <source>
        <dbReference type="PROSITE" id="PS51391"/>
    </source>
</evidence>
<sequence length="272" mass="32354">MNQDQKTKVYEILKSVNLTINSIKDSSTILLQYCSEDYREDFTKLWDQVFLEKRGVEKDRIGLFFILHELLYRSENEKFKEGFYNVILQNVLGIKDTEHSKLKNEILKLTKLWIDHKIFDKQKIFRLTMNLGIEDQSVDEMLKAQLPENLPNPPNELVNFAQNIRDLKKFKEKVKENNQKLQQTYDIVQQQAMGGSTENVSAQSINDDINNNVEQLKRHLELENKYRTQVLKYYKDILNFLDKEHKKNVVELKLFMQKIAKLEQIRDNIELP</sequence>
<dbReference type="HOGENOM" id="CLU_1024819_0_0_1"/>
<dbReference type="Gene3D" id="1.25.40.90">
    <property type="match status" value="1"/>
</dbReference>
<dbReference type="AlphaFoldDB" id="Q22DV2"/>
<dbReference type="InterPro" id="IPR006569">
    <property type="entry name" value="CID_dom"/>
</dbReference>
<dbReference type="KEGG" id="tet:TTHERM_00927080"/>